<feature type="transmembrane region" description="Helical" evidence="1">
    <location>
        <begin position="367"/>
        <end position="388"/>
    </location>
</feature>
<feature type="transmembrane region" description="Helical" evidence="1">
    <location>
        <begin position="140"/>
        <end position="157"/>
    </location>
</feature>
<keyword evidence="1" id="KW-1133">Transmembrane helix</keyword>
<keyword evidence="1" id="KW-0812">Transmembrane</keyword>
<accession>A0AB73MH32</accession>
<gene>
    <name evidence="2" type="ORF">BKG62_11475</name>
    <name evidence="3" type="ORF">FJK96_21165</name>
</gene>
<evidence type="ECO:0000313" key="5">
    <source>
        <dbReference type="Proteomes" id="UP000317728"/>
    </source>
</evidence>
<feature type="transmembrane region" description="Helical" evidence="1">
    <location>
        <begin position="231"/>
        <end position="255"/>
    </location>
</feature>
<evidence type="ECO:0000256" key="1">
    <source>
        <dbReference type="SAM" id="Phobius"/>
    </source>
</evidence>
<reference evidence="3 5" key="2">
    <citation type="submission" date="2019-06" db="EMBL/GenBank/DDBJ databases">
        <title>Whole geneome sequnce of Mycobacteroides chelonae M77 isolated from bovine milk from Meghalaya, India.</title>
        <authorList>
            <person name="Vise E."/>
            <person name="Das S."/>
            <person name="Garg A."/>
            <person name="Ghatak S."/>
            <person name="Shakuntala I."/>
            <person name="Milton A.A.P."/>
            <person name="Karam A."/>
            <person name="Sanjukta R."/>
            <person name="Puro K."/>
            <person name="Sen A."/>
        </authorList>
    </citation>
    <scope>NUCLEOTIDE SEQUENCE [LARGE SCALE GENOMIC DNA]</scope>
    <source>
        <strain evidence="3 5">M77</strain>
    </source>
</reference>
<reference evidence="2 4" key="1">
    <citation type="submission" date="2016-10" db="EMBL/GenBank/DDBJ databases">
        <title>Evaluation of Human, Animal and Environmental Mycobacterium chelonae Isolates by Core Genome Phylogenomic Analysis, Targeted Gene Comparison, and Anti-microbial Susceptibility Patterns: A Tale of Mistaken Identities.</title>
        <authorList>
            <person name="Fogelson S.B."/>
            <person name="Camus A.C."/>
            <person name="Lorenz W."/>
            <person name="Vasireddy R."/>
            <person name="Vasireddy S."/>
            <person name="Smith T."/>
            <person name="Brown-Elliott B.A."/>
            <person name="Wallace R.J.Jr."/>
            <person name="Hasan N.A."/>
            <person name="Reischl U."/>
            <person name="Sanchez S."/>
        </authorList>
    </citation>
    <scope>NUCLEOTIDE SEQUENCE [LARGE SCALE GENOMIC DNA]</scope>
    <source>
        <strain evidence="2 4">42895</strain>
    </source>
</reference>
<sequence length="405" mass="44281">MLGVLRAVGARAWTVLPQLVAVYLSGRFAHDLIFWWAAHAVPGRPYLAAVILPFGMLSQLAALIGMLLLMRPAIADTPVQLPQSGGSGFRATAGALTGAVLPFIAFYSAWRYLVNDWAGFMVVAFDNSVFRTPAPIIEKTYLTLAIAGGIFLVRSVLRRTRDRLPSWVIAIEFYLEAAWIYLLIGNWLTDLNLKHWVESRRVIQWAKETGHDLAAHVPFGSAVWDALGWGIGQVVGVMVVPLGWLTIAGVVYALVPKANWEQARRELLSGRPGADMVERVSGRSSFAILAWPFRVQAEAVRDAVYVIFKTGAVPIATYVLAFNCLGWLFGNASEAPGKPGWLARAISVLMGPHEADWWLGMKDALSIVPDTVAAVLQICLITAVYALFVRGTRSVTGESQRQPTS</sequence>
<dbReference type="EMBL" id="MLHW01000009">
    <property type="protein sequence ID" value="OHT51500.1"/>
    <property type="molecule type" value="Genomic_DNA"/>
</dbReference>
<dbReference type="EMBL" id="CP041150">
    <property type="protein sequence ID" value="QDF72420.1"/>
    <property type="molecule type" value="Genomic_DNA"/>
</dbReference>
<evidence type="ECO:0000313" key="4">
    <source>
        <dbReference type="Proteomes" id="UP000180113"/>
    </source>
</evidence>
<evidence type="ECO:0000313" key="3">
    <source>
        <dbReference type="EMBL" id="QDF72420.1"/>
    </source>
</evidence>
<feature type="transmembrane region" description="Helical" evidence="1">
    <location>
        <begin position="303"/>
        <end position="329"/>
    </location>
</feature>
<protein>
    <recommendedName>
        <fullName evidence="6">ABC transporter permease</fullName>
    </recommendedName>
</protein>
<keyword evidence="1" id="KW-0472">Membrane</keyword>
<proteinExistence type="predicted"/>
<evidence type="ECO:0000313" key="2">
    <source>
        <dbReference type="EMBL" id="OHT51500.1"/>
    </source>
</evidence>
<dbReference type="AlphaFoldDB" id="A0AB73MH32"/>
<evidence type="ECO:0008006" key="6">
    <source>
        <dbReference type="Google" id="ProtNLM"/>
    </source>
</evidence>
<dbReference type="RefSeq" id="WP_057964859.1">
    <property type="nucleotide sequence ID" value="NZ_CP041150.1"/>
</dbReference>
<organism evidence="2 4">
    <name type="scientific">Mycobacteroides chelonae</name>
    <name type="common">Mycobacterium chelonae</name>
    <dbReference type="NCBI Taxonomy" id="1774"/>
    <lineage>
        <taxon>Bacteria</taxon>
        <taxon>Bacillati</taxon>
        <taxon>Actinomycetota</taxon>
        <taxon>Actinomycetes</taxon>
        <taxon>Mycobacteriales</taxon>
        <taxon>Mycobacteriaceae</taxon>
        <taxon>Mycobacteroides</taxon>
    </lineage>
</organism>
<name>A0AB73MH32_MYCCH</name>
<feature type="transmembrane region" description="Helical" evidence="1">
    <location>
        <begin position="164"/>
        <end position="184"/>
    </location>
</feature>
<dbReference type="Proteomes" id="UP000180113">
    <property type="component" value="Unassembled WGS sequence"/>
</dbReference>
<feature type="transmembrane region" description="Helical" evidence="1">
    <location>
        <begin position="46"/>
        <end position="70"/>
    </location>
</feature>
<feature type="transmembrane region" description="Helical" evidence="1">
    <location>
        <begin position="91"/>
        <end position="110"/>
    </location>
</feature>
<dbReference type="Proteomes" id="UP000317728">
    <property type="component" value="Chromosome"/>
</dbReference>